<dbReference type="RefSeq" id="WP_015211643.1">
    <property type="nucleotide sequence ID" value="NC_019763.1"/>
</dbReference>
<dbReference type="AlphaFoldDB" id="K9VQV3"/>
<dbReference type="KEGG" id="oni:Osc7112_6301"/>
<evidence type="ECO:0000256" key="1">
    <source>
        <dbReference type="ARBA" id="ARBA00010923"/>
    </source>
</evidence>
<feature type="domain" description="Type I restriction modification DNA specificity" evidence="9">
    <location>
        <begin position="444"/>
        <end position="582"/>
    </location>
</feature>
<evidence type="ECO:0000256" key="5">
    <source>
        <dbReference type="ARBA" id="ARBA00022691"/>
    </source>
</evidence>
<name>K9VQV3_9CYAN</name>
<dbReference type="InterPro" id="IPR000055">
    <property type="entry name" value="Restrct_endonuc_typeI_TRD"/>
</dbReference>
<keyword evidence="4" id="KW-0808">Transferase</keyword>
<evidence type="ECO:0000256" key="7">
    <source>
        <dbReference type="ARBA" id="ARBA00023125"/>
    </source>
</evidence>
<keyword evidence="5" id="KW-0949">S-adenosyl-L-methionine</keyword>
<proteinExistence type="inferred from homology"/>
<evidence type="ECO:0000256" key="2">
    <source>
        <dbReference type="ARBA" id="ARBA00011900"/>
    </source>
</evidence>
<dbReference type="EC" id="2.1.1.72" evidence="2"/>
<gene>
    <name evidence="11" type="ORF">Osc7112_6301</name>
</gene>
<sequence>MKSEKILWQMLNIFRRHPHFTKYDSTQVALQILAWAKLSVNERLPSDLQLTKESQLTTFPELFNSFKKLSEYPELGENKAAFEDIAYLLHRDVSWGVVVDAIDFALDSAKNNLLNYFDFPEDFYLSFLSHGSPMPIEVIKVMSALAGELKEKTVYCPYDSLCLIAREVGKQGGIPSIETPWVSPIPWLISILTDANIHTIVSSDPLQRPEFLKEGNVQKFDFTIAFPPFGQKIDIEVVERDFFNRFKERTSSGSVLTLRHIIAQTEGKAIVAIPGNILFSRGAEHSLREDLLNQGMIEAVISMPPALLPFTAIPFSILILNTRDKASTVRFVDGAAEQFSTRDGRNRSKLVNWKLLIETFHKSNDEAIVANIPTIHILENDANLEVSHYLLPPAQKVVRHLLSRNETRKLSHLVEFLRPSKPLPKNETEGILALEVGLSDFPNYGYLTTPKRQVLLSPKVFNSQEKKSFLCPGDIIILVKGSAGKLAITPDNVPPVGPNAWVANQSSLIMRPQDSIIDPRFLFMYLCSDVGETLLKGIISGATVPLIQLQQLKDVEIIVLDRAKQESIISTFNEQVQIQDQINHLQEQLQHLSKVHWDIPSSTRG</sequence>
<keyword evidence="12" id="KW-1185">Reference proteome</keyword>
<evidence type="ECO:0000256" key="4">
    <source>
        <dbReference type="ARBA" id="ARBA00022679"/>
    </source>
</evidence>
<protein>
    <recommendedName>
        <fullName evidence="2">site-specific DNA-methyltransferase (adenine-specific)</fullName>
        <ecNumber evidence="2">2.1.1.72</ecNumber>
    </recommendedName>
</protein>
<dbReference type="GO" id="GO:0032259">
    <property type="term" value="P:methylation"/>
    <property type="evidence" value="ECO:0007669"/>
    <property type="project" value="UniProtKB-KW"/>
</dbReference>
<evidence type="ECO:0000313" key="12">
    <source>
        <dbReference type="Proteomes" id="UP000010478"/>
    </source>
</evidence>
<dbReference type="GO" id="GO:0008170">
    <property type="term" value="F:N-methyltransferase activity"/>
    <property type="evidence" value="ECO:0007669"/>
    <property type="project" value="InterPro"/>
</dbReference>
<dbReference type="GO" id="GO:0009007">
    <property type="term" value="F:site-specific DNA-methyltransferase (adenine-specific) activity"/>
    <property type="evidence" value="ECO:0007669"/>
    <property type="project" value="UniProtKB-EC"/>
</dbReference>
<keyword evidence="3 11" id="KW-0489">Methyltransferase</keyword>
<dbReference type="Pfam" id="PF02384">
    <property type="entry name" value="N6_Mtase"/>
    <property type="match status" value="1"/>
</dbReference>
<evidence type="ECO:0000256" key="8">
    <source>
        <dbReference type="ARBA" id="ARBA00047942"/>
    </source>
</evidence>
<keyword evidence="11" id="KW-0614">Plasmid</keyword>
<dbReference type="InterPro" id="IPR029063">
    <property type="entry name" value="SAM-dependent_MTases_sf"/>
</dbReference>
<dbReference type="GO" id="GO:0009307">
    <property type="term" value="P:DNA restriction-modification system"/>
    <property type="evidence" value="ECO:0007669"/>
    <property type="project" value="UniProtKB-KW"/>
</dbReference>
<dbReference type="Gene3D" id="3.40.50.150">
    <property type="entry name" value="Vaccinia Virus protein VP39"/>
    <property type="match status" value="1"/>
</dbReference>
<dbReference type="PANTHER" id="PTHR42933:SF4">
    <property type="entry name" value="TYPE I RESTRICTION ENZYME ECOKI METHYLASE SUBUNIT"/>
    <property type="match status" value="1"/>
</dbReference>
<dbReference type="EMBL" id="CP003615">
    <property type="protein sequence ID" value="AFZ10468.1"/>
    <property type="molecule type" value="Genomic_DNA"/>
</dbReference>
<dbReference type="InterPro" id="IPR051537">
    <property type="entry name" value="DNA_Adenine_Mtase"/>
</dbReference>
<dbReference type="InterPro" id="IPR003356">
    <property type="entry name" value="DNA_methylase_A-5"/>
</dbReference>
<evidence type="ECO:0000259" key="9">
    <source>
        <dbReference type="Pfam" id="PF01420"/>
    </source>
</evidence>
<evidence type="ECO:0000256" key="6">
    <source>
        <dbReference type="ARBA" id="ARBA00022747"/>
    </source>
</evidence>
<organism evidence="11 12">
    <name type="scientific">Phormidium nigroviride PCC 7112</name>
    <dbReference type="NCBI Taxonomy" id="179408"/>
    <lineage>
        <taxon>Bacteria</taxon>
        <taxon>Bacillati</taxon>
        <taxon>Cyanobacteriota</taxon>
        <taxon>Cyanophyceae</taxon>
        <taxon>Oscillatoriophycideae</taxon>
        <taxon>Oscillatoriales</taxon>
        <taxon>Oscillatoriaceae</taxon>
        <taxon>Phormidium</taxon>
    </lineage>
</organism>
<dbReference type="InterPro" id="IPR044946">
    <property type="entry name" value="Restrct_endonuc_typeI_TRD_sf"/>
</dbReference>
<dbReference type="OrthoDB" id="9815652at2"/>
<feature type="domain" description="DNA methylase adenine-specific" evidence="10">
    <location>
        <begin position="193"/>
        <end position="392"/>
    </location>
</feature>
<evidence type="ECO:0000313" key="11">
    <source>
        <dbReference type="EMBL" id="AFZ10468.1"/>
    </source>
</evidence>
<reference evidence="11 12" key="1">
    <citation type="submission" date="2012-05" db="EMBL/GenBank/DDBJ databases">
        <title>Finished plasmid 1 of genome of Oscillatoria sp. PCC 7112.</title>
        <authorList>
            <consortium name="US DOE Joint Genome Institute"/>
            <person name="Gugger M."/>
            <person name="Coursin T."/>
            <person name="Rippka R."/>
            <person name="Tandeau De Marsac N."/>
            <person name="Huntemann M."/>
            <person name="Wei C.-L."/>
            <person name="Han J."/>
            <person name="Detter J.C."/>
            <person name="Han C."/>
            <person name="Tapia R."/>
            <person name="Davenport K."/>
            <person name="Daligault H."/>
            <person name="Erkkila T."/>
            <person name="Gu W."/>
            <person name="Munk A.C.C."/>
            <person name="Teshima H."/>
            <person name="Xu Y."/>
            <person name="Chain P."/>
            <person name="Chen A."/>
            <person name="Krypides N."/>
            <person name="Mavromatis K."/>
            <person name="Markowitz V."/>
            <person name="Szeto E."/>
            <person name="Ivanova N."/>
            <person name="Mikhailova N."/>
            <person name="Ovchinnikova G."/>
            <person name="Pagani I."/>
            <person name="Pati A."/>
            <person name="Goodwin L."/>
            <person name="Peters L."/>
            <person name="Pitluck S."/>
            <person name="Woyke T."/>
            <person name="Kerfeld C."/>
        </authorList>
    </citation>
    <scope>NUCLEOTIDE SEQUENCE [LARGE SCALE GENOMIC DNA]</scope>
    <source>
        <strain evidence="11 12">PCC 7112</strain>
        <plasmid evidence="11 12">pOSC7112.01</plasmid>
    </source>
</reference>
<dbReference type="SUPFAM" id="SSF53335">
    <property type="entry name" value="S-adenosyl-L-methionine-dependent methyltransferases"/>
    <property type="match status" value="1"/>
</dbReference>
<dbReference type="GO" id="GO:0003677">
    <property type="term" value="F:DNA binding"/>
    <property type="evidence" value="ECO:0007669"/>
    <property type="project" value="UniProtKB-KW"/>
</dbReference>
<dbReference type="Gene3D" id="3.90.220.20">
    <property type="entry name" value="DNA methylase specificity domains"/>
    <property type="match status" value="1"/>
</dbReference>
<comment type="similarity">
    <text evidence="1">Belongs to the type-I restriction system S methylase family.</text>
</comment>
<accession>K9VQV3</accession>
<geneLocation type="plasmid" evidence="11 12">
    <name>pOSC7112.01</name>
</geneLocation>
<evidence type="ECO:0000256" key="3">
    <source>
        <dbReference type="ARBA" id="ARBA00022603"/>
    </source>
</evidence>
<dbReference type="CDD" id="cd16961">
    <property type="entry name" value="RMtype1_S_TRD-CR_like"/>
    <property type="match status" value="1"/>
</dbReference>
<comment type="catalytic activity">
    <reaction evidence="8">
        <text>a 2'-deoxyadenosine in DNA + S-adenosyl-L-methionine = an N(6)-methyl-2'-deoxyadenosine in DNA + S-adenosyl-L-homocysteine + H(+)</text>
        <dbReference type="Rhea" id="RHEA:15197"/>
        <dbReference type="Rhea" id="RHEA-COMP:12418"/>
        <dbReference type="Rhea" id="RHEA-COMP:12419"/>
        <dbReference type="ChEBI" id="CHEBI:15378"/>
        <dbReference type="ChEBI" id="CHEBI:57856"/>
        <dbReference type="ChEBI" id="CHEBI:59789"/>
        <dbReference type="ChEBI" id="CHEBI:90615"/>
        <dbReference type="ChEBI" id="CHEBI:90616"/>
        <dbReference type="EC" id="2.1.1.72"/>
    </reaction>
</comment>
<keyword evidence="7" id="KW-0238">DNA-binding</keyword>
<dbReference type="SUPFAM" id="SSF116734">
    <property type="entry name" value="DNA methylase specificity domain"/>
    <property type="match status" value="1"/>
</dbReference>
<dbReference type="HOGENOM" id="CLU_032462_0_0_3"/>
<evidence type="ECO:0000259" key="10">
    <source>
        <dbReference type="Pfam" id="PF02384"/>
    </source>
</evidence>
<dbReference type="REBASE" id="133204">
    <property type="entry name" value="M.Oni7112ORF6301P"/>
</dbReference>
<keyword evidence="6" id="KW-0680">Restriction system</keyword>
<dbReference type="Pfam" id="PF01420">
    <property type="entry name" value="Methylase_S"/>
    <property type="match status" value="1"/>
</dbReference>
<dbReference type="Proteomes" id="UP000010478">
    <property type="component" value="Plasmid pOSC7112.01"/>
</dbReference>
<dbReference type="PANTHER" id="PTHR42933">
    <property type="entry name" value="SLR6095 PROTEIN"/>
    <property type="match status" value="1"/>
</dbReference>